<dbReference type="EMBL" id="JAGTTL010000006">
    <property type="protein sequence ID" value="KAK6321533.1"/>
    <property type="molecule type" value="Genomic_DNA"/>
</dbReference>
<dbReference type="InterPro" id="IPR045263">
    <property type="entry name" value="GLUT"/>
</dbReference>
<evidence type="ECO:0000313" key="3">
    <source>
        <dbReference type="Proteomes" id="UP001356427"/>
    </source>
</evidence>
<dbReference type="GO" id="GO:0046323">
    <property type="term" value="P:D-glucose import"/>
    <property type="evidence" value="ECO:0007669"/>
    <property type="project" value="TreeGrafter"/>
</dbReference>
<reference evidence="2 3" key="1">
    <citation type="submission" date="2021-04" db="EMBL/GenBank/DDBJ databases">
        <authorList>
            <person name="De Guttry C."/>
            <person name="Zahm M."/>
            <person name="Klopp C."/>
            <person name="Cabau C."/>
            <person name="Louis A."/>
            <person name="Berthelot C."/>
            <person name="Parey E."/>
            <person name="Roest Crollius H."/>
            <person name="Montfort J."/>
            <person name="Robinson-Rechavi M."/>
            <person name="Bucao C."/>
            <person name="Bouchez O."/>
            <person name="Gislard M."/>
            <person name="Lluch J."/>
            <person name="Milhes M."/>
            <person name="Lampietro C."/>
            <person name="Lopez Roques C."/>
            <person name="Donnadieu C."/>
            <person name="Braasch I."/>
            <person name="Desvignes T."/>
            <person name="Postlethwait J."/>
            <person name="Bobe J."/>
            <person name="Wedekind C."/>
            <person name="Guiguen Y."/>
        </authorList>
    </citation>
    <scope>NUCLEOTIDE SEQUENCE [LARGE SCALE GENOMIC DNA]</scope>
    <source>
        <strain evidence="2">Cs_M1</strain>
        <tissue evidence="2">Blood</tissue>
    </source>
</reference>
<gene>
    <name evidence="2" type="ORF">J4Q44_G00085090</name>
</gene>
<dbReference type="Gene3D" id="1.20.1250.20">
    <property type="entry name" value="MFS general substrate transporter like domains"/>
    <property type="match status" value="1"/>
</dbReference>
<accession>A0AAN8M1D5</accession>
<dbReference type="GO" id="GO:0055056">
    <property type="term" value="F:D-glucose transmembrane transporter activity"/>
    <property type="evidence" value="ECO:0007669"/>
    <property type="project" value="TreeGrafter"/>
</dbReference>
<dbReference type="Proteomes" id="UP001356427">
    <property type="component" value="Unassembled WGS sequence"/>
</dbReference>
<evidence type="ECO:0000256" key="1">
    <source>
        <dbReference type="ARBA" id="ARBA00004141"/>
    </source>
</evidence>
<sequence>MTQLNRPCGNALVFIIIFGTGRSFQNGFHVTVISSPSPYIQSFVNSSWIGRREETPPAQTVKLIWSMYAVGGLLGSMSVRFRSKYPCDIPGEILGCENSWNILLCVPTCFSVGVLARGSYRDFEIQRRAAQIFADQKKISEFSFDIFKEAGIHLNKSRCVILGVGVSEVLTAIIWVCRWGTWATLQGVHYDTPLQYYSNQSGLETTY</sequence>
<dbReference type="InterPro" id="IPR036259">
    <property type="entry name" value="MFS_trans_sf"/>
</dbReference>
<dbReference type="GO" id="GO:0005886">
    <property type="term" value="C:plasma membrane"/>
    <property type="evidence" value="ECO:0007669"/>
    <property type="project" value="TreeGrafter"/>
</dbReference>
<name>A0AAN8M1D5_9TELE</name>
<keyword evidence="3" id="KW-1185">Reference proteome</keyword>
<dbReference type="GO" id="GO:0070837">
    <property type="term" value="P:dehydroascorbic acid transport"/>
    <property type="evidence" value="ECO:0007669"/>
    <property type="project" value="TreeGrafter"/>
</dbReference>
<evidence type="ECO:0000313" key="2">
    <source>
        <dbReference type="EMBL" id="KAK6321533.1"/>
    </source>
</evidence>
<protein>
    <submittedName>
        <fullName evidence="2">Uncharacterized protein</fullName>
    </submittedName>
</protein>
<comment type="subcellular location">
    <subcellularLocation>
        <location evidence="1">Membrane</location>
        <topology evidence="1">Multi-pass membrane protein</topology>
    </subcellularLocation>
</comment>
<proteinExistence type="predicted"/>
<dbReference type="PANTHER" id="PTHR23503">
    <property type="entry name" value="SOLUTE CARRIER FAMILY 2"/>
    <property type="match status" value="1"/>
</dbReference>
<organism evidence="2 3">
    <name type="scientific">Coregonus suidteri</name>
    <dbReference type="NCBI Taxonomy" id="861788"/>
    <lineage>
        <taxon>Eukaryota</taxon>
        <taxon>Metazoa</taxon>
        <taxon>Chordata</taxon>
        <taxon>Craniata</taxon>
        <taxon>Vertebrata</taxon>
        <taxon>Euteleostomi</taxon>
        <taxon>Actinopterygii</taxon>
        <taxon>Neopterygii</taxon>
        <taxon>Teleostei</taxon>
        <taxon>Protacanthopterygii</taxon>
        <taxon>Salmoniformes</taxon>
        <taxon>Salmonidae</taxon>
        <taxon>Coregoninae</taxon>
        <taxon>Coregonus</taxon>
    </lineage>
</organism>
<comment type="caution">
    <text evidence="2">The sequence shown here is derived from an EMBL/GenBank/DDBJ whole genome shotgun (WGS) entry which is preliminary data.</text>
</comment>
<dbReference type="AlphaFoldDB" id="A0AAN8M1D5"/>
<dbReference type="PANTHER" id="PTHR23503:SF130">
    <property type="entry name" value="SOLUTE CARRIER FAMILY 2 (FACILITATED GLUCOSE TRANSPORTER), MEMBER 9-LIKE 1"/>
    <property type="match status" value="1"/>
</dbReference>